<gene>
    <name evidence="1" type="ORF">GRJ2_000229400</name>
</gene>
<evidence type="ECO:0000313" key="2">
    <source>
        <dbReference type="Proteomes" id="UP001623348"/>
    </source>
</evidence>
<reference evidence="1 2" key="1">
    <citation type="submission" date="2024-06" db="EMBL/GenBank/DDBJ databases">
        <title>The draft genome of Grus japonensis, version 3.</title>
        <authorList>
            <person name="Nabeshima K."/>
            <person name="Suzuki S."/>
            <person name="Onuma M."/>
        </authorList>
    </citation>
    <scope>NUCLEOTIDE SEQUENCE [LARGE SCALE GENOMIC DNA]</scope>
    <source>
        <strain evidence="1 2">451A</strain>
    </source>
</reference>
<dbReference type="PANTHER" id="PTHR33332">
    <property type="entry name" value="REVERSE TRANSCRIPTASE DOMAIN-CONTAINING PROTEIN"/>
    <property type="match status" value="1"/>
</dbReference>
<dbReference type="Proteomes" id="UP001623348">
    <property type="component" value="Unassembled WGS sequence"/>
</dbReference>
<organism evidence="1 2">
    <name type="scientific">Grus japonensis</name>
    <name type="common">Japanese crane</name>
    <name type="synonym">Red-crowned crane</name>
    <dbReference type="NCBI Taxonomy" id="30415"/>
    <lineage>
        <taxon>Eukaryota</taxon>
        <taxon>Metazoa</taxon>
        <taxon>Chordata</taxon>
        <taxon>Craniata</taxon>
        <taxon>Vertebrata</taxon>
        <taxon>Euteleostomi</taxon>
        <taxon>Archelosauria</taxon>
        <taxon>Archosauria</taxon>
        <taxon>Dinosauria</taxon>
        <taxon>Saurischia</taxon>
        <taxon>Theropoda</taxon>
        <taxon>Coelurosauria</taxon>
        <taxon>Aves</taxon>
        <taxon>Neognathae</taxon>
        <taxon>Neoaves</taxon>
        <taxon>Gruiformes</taxon>
        <taxon>Gruidae</taxon>
        <taxon>Grus</taxon>
    </lineage>
</organism>
<name>A0ABC9VW72_GRUJA</name>
<keyword evidence="1" id="KW-0649">Protein kinase inhibitor</keyword>
<comment type="caution">
    <text evidence="1">The sequence shown here is derived from an EMBL/GenBank/DDBJ whole genome shotgun (WGS) entry which is preliminary data.</text>
</comment>
<dbReference type="AlphaFoldDB" id="A0ABC9VW72"/>
<proteinExistence type="predicted"/>
<sequence>MLGVAERLKCRIECTLSKFADDTKLNSAVHVLEGRDAIQKDLDRLEEWAHVNLMKFNKAKCKVLHLGQGNPQYEYRLGDELIETRPMGKDLVILVHEKLAMSWQCMLEAQKANCYLRCTKRRVL</sequence>
<keyword evidence="2" id="KW-1185">Reference proteome</keyword>
<dbReference type="GO" id="GO:0004860">
    <property type="term" value="F:protein kinase inhibitor activity"/>
    <property type="evidence" value="ECO:0007669"/>
    <property type="project" value="UniProtKB-KW"/>
</dbReference>
<dbReference type="EMBL" id="BAAFJT010000001">
    <property type="protein sequence ID" value="GAB0177641.1"/>
    <property type="molecule type" value="Genomic_DNA"/>
</dbReference>
<protein>
    <submittedName>
        <fullName evidence="1">cAMP-dependent protein kinase inhibitor alpha</fullName>
    </submittedName>
</protein>
<accession>A0ABC9VW72</accession>
<evidence type="ECO:0000313" key="1">
    <source>
        <dbReference type="EMBL" id="GAB0177641.1"/>
    </source>
</evidence>